<dbReference type="EC" id="2.7.1.-" evidence="11"/>
<comment type="pathway">
    <text evidence="1">Carbohydrate degradation; glycolysis; D-glyceraldehyde 3-phosphate and glycerone phosphate from D-glucose: step 1/4.</text>
</comment>
<dbReference type="InterPro" id="IPR019807">
    <property type="entry name" value="Hexokinase_BS"/>
</dbReference>
<comment type="pathway">
    <text evidence="2">Carbohydrate metabolism; hexose metabolism.</text>
</comment>
<dbReference type="InterPro" id="IPR043129">
    <property type="entry name" value="ATPase_NBD"/>
</dbReference>
<protein>
    <recommendedName>
        <fullName evidence="11">Phosphotransferase</fullName>
        <ecNumber evidence="11">2.7.1.-</ecNumber>
    </recommendedName>
</protein>
<evidence type="ECO:0000256" key="8">
    <source>
        <dbReference type="ARBA" id="ARBA00023152"/>
    </source>
</evidence>
<sequence length="507" mass="55594">MSSELITSSSPLLLSNALTFLFGLTAGVTIYSLLKTAQEFKTPPQSKLIPQNSSTQQTEYIKKRIEADFTISRETLLRVTKQMLIEMKRGLQSDGQTLKMIPSFVTNLPTGTEVGSYLALDLGGSNFRVCEILLSSDGSRVRSRQKKFVISEDLKQGTAEKLFDFFAEAVGIFLKEVLGESTDEFNAEHKKLGFTFSFPVQQTALNKGNLMVWTKGFTVSGVVGKDVVGLLQEAFKRKNLKITATALVNDTVGTLVSHAYTDPQTNAGVILGTGTNAAYVELVKNIPKWTGGPVTSGKMVINTEWGAFDEEHTVIPFTKFDKKLDRASNNPGKQTFEKMISGLYLGEIARYAIVDLMKTGYIFKKESLSESLLSKPYGFETAYMSRIERDHSKDLSDINALLGDIFKIFNSSLEERSLVKRVCELVGLRAARLSAAGIAALVTKMNKLDGCTIAIDGSVFEHYPHFGNRMRDALFELLGISAENIDFAQARDGSGQGAALIAALAEN</sequence>
<evidence type="ECO:0000313" key="16">
    <source>
        <dbReference type="Proteomes" id="UP001211065"/>
    </source>
</evidence>
<keyword evidence="12" id="KW-1133">Transmembrane helix</keyword>
<evidence type="ECO:0000256" key="9">
    <source>
        <dbReference type="ARBA" id="ARBA00044613"/>
    </source>
</evidence>
<dbReference type="GO" id="GO:0006006">
    <property type="term" value="P:glucose metabolic process"/>
    <property type="evidence" value="ECO:0007669"/>
    <property type="project" value="TreeGrafter"/>
</dbReference>
<organism evidence="15 16">
    <name type="scientific">Clydaea vesicula</name>
    <dbReference type="NCBI Taxonomy" id="447962"/>
    <lineage>
        <taxon>Eukaryota</taxon>
        <taxon>Fungi</taxon>
        <taxon>Fungi incertae sedis</taxon>
        <taxon>Chytridiomycota</taxon>
        <taxon>Chytridiomycota incertae sedis</taxon>
        <taxon>Chytridiomycetes</taxon>
        <taxon>Lobulomycetales</taxon>
        <taxon>Lobulomycetaceae</taxon>
        <taxon>Clydaea</taxon>
    </lineage>
</organism>
<evidence type="ECO:0000256" key="12">
    <source>
        <dbReference type="SAM" id="Phobius"/>
    </source>
</evidence>
<dbReference type="Pfam" id="PF00349">
    <property type="entry name" value="Hexokinase_1"/>
    <property type="match status" value="1"/>
</dbReference>
<dbReference type="PANTHER" id="PTHR19443:SF16">
    <property type="entry name" value="HEXOKINASE TYPE 1-RELATED"/>
    <property type="match status" value="1"/>
</dbReference>
<dbReference type="InterPro" id="IPR022673">
    <property type="entry name" value="Hexokinase_C"/>
</dbReference>
<gene>
    <name evidence="15" type="primary">HXK1_2</name>
    <name evidence="15" type="ORF">HK099_006952</name>
</gene>
<dbReference type="CDD" id="cd24018">
    <property type="entry name" value="ASKHA_NBD_HK_fungi"/>
    <property type="match status" value="1"/>
</dbReference>
<dbReference type="GO" id="GO:0005536">
    <property type="term" value="F:D-glucose binding"/>
    <property type="evidence" value="ECO:0007669"/>
    <property type="project" value="InterPro"/>
</dbReference>
<dbReference type="PROSITE" id="PS51748">
    <property type="entry name" value="HEXOKINASE_2"/>
    <property type="match status" value="1"/>
</dbReference>
<keyword evidence="12" id="KW-0472">Membrane</keyword>
<dbReference type="PANTHER" id="PTHR19443">
    <property type="entry name" value="HEXOKINASE"/>
    <property type="match status" value="1"/>
</dbReference>
<keyword evidence="16" id="KW-1185">Reference proteome</keyword>
<evidence type="ECO:0000259" key="14">
    <source>
        <dbReference type="Pfam" id="PF03727"/>
    </source>
</evidence>
<evidence type="ECO:0000259" key="13">
    <source>
        <dbReference type="Pfam" id="PF00349"/>
    </source>
</evidence>
<evidence type="ECO:0000313" key="15">
    <source>
        <dbReference type="EMBL" id="KAJ3214272.1"/>
    </source>
</evidence>
<evidence type="ECO:0000256" key="5">
    <source>
        <dbReference type="ARBA" id="ARBA00022741"/>
    </source>
</evidence>
<feature type="transmembrane region" description="Helical" evidence="12">
    <location>
        <begin position="12"/>
        <end position="34"/>
    </location>
</feature>
<dbReference type="Gene3D" id="3.40.367.20">
    <property type="match status" value="1"/>
</dbReference>
<dbReference type="AlphaFoldDB" id="A0AAD5XTZ0"/>
<dbReference type="Gene3D" id="3.30.420.40">
    <property type="match status" value="1"/>
</dbReference>
<keyword evidence="6 11" id="KW-0418">Kinase</keyword>
<dbReference type="Pfam" id="PF03727">
    <property type="entry name" value="Hexokinase_2"/>
    <property type="match status" value="1"/>
</dbReference>
<dbReference type="GO" id="GO:0005829">
    <property type="term" value="C:cytosol"/>
    <property type="evidence" value="ECO:0007669"/>
    <property type="project" value="TreeGrafter"/>
</dbReference>
<dbReference type="GO" id="GO:0001678">
    <property type="term" value="P:intracellular glucose homeostasis"/>
    <property type="evidence" value="ECO:0007669"/>
    <property type="project" value="InterPro"/>
</dbReference>
<keyword evidence="8 11" id="KW-0324">Glycolysis</keyword>
<feature type="domain" description="Hexokinase C-terminal" evidence="14">
    <location>
        <begin position="267"/>
        <end position="504"/>
    </location>
</feature>
<evidence type="ECO:0000256" key="10">
    <source>
        <dbReference type="ARBA" id="ARBA00047905"/>
    </source>
</evidence>
<evidence type="ECO:0000256" key="11">
    <source>
        <dbReference type="RuleBase" id="RU362007"/>
    </source>
</evidence>
<dbReference type="Proteomes" id="UP001211065">
    <property type="component" value="Unassembled WGS sequence"/>
</dbReference>
<dbReference type="SUPFAM" id="SSF53067">
    <property type="entry name" value="Actin-like ATPase domain"/>
    <property type="match status" value="2"/>
</dbReference>
<keyword evidence="5 11" id="KW-0547">Nucleotide-binding</keyword>
<dbReference type="PRINTS" id="PR00475">
    <property type="entry name" value="HEXOKINASE"/>
</dbReference>
<dbReference type="FunFam" id="3.40.367.20:FF:000020">
    <property type="entry name" value="Hexokinase-1"/>
    <property type="match status" value="1"/>
</dbReference>
<dbReference type="GO" id="GO:0008865">
    <property type="term" value="F:fructokinase activity"/>
    <property type="evidence" value="ECO:0007669"/>
    <property type="project" value="TreeGrafter"/>
</dbReference>
<dbReference type="GO" id="GO:0005739">
    <property type="term" value="C:mitochondrion"/>
    <property type="evidence" value="ECO:0007669"/>
    <property type="project" value="TreeGrafter"/>
</dbReference>
<keyword evidence="4 11" id="KW-0808">Transferase</keyword>
<keyword evidence="7 11" id="KW-0067">ATP-binding</keyword>
<name>A0AAD5XTZ0_9FUNG</name>
<dbReference type="GO" id="GO:0005524">
    <property type="term" value="F:ATP binding"/>
    <property type="evidence" value="ECO:0007669"/>
    <property type="project" value="UniProtKB-UniRule"/>
</dbReference>
<comment type="catalytic activity">
    <reaction evidence="10">
        <text>D-fructose + ATP = D-fructose 6-phosphate + ADP + H(+)</text>
        <dbReference type="Rhea" id="RHEA:16125"/>
        <dbReference type="ChEBI" id="CHEBI:15378"/>
        <dbReference type="ChEBI" id="CHEBI:30616"/>
        <dbReference type="ChEBI" id="CHEBI:37721"/>
        <dbReference type="ChEBI" id="CHEBI:61527"/>
        <dbReference type="ChEBI" id="CHEBI:456216"/>
        <dbReference type="EC" id="2.7.1.1"/>
    </reaction>
    <physiologicalReaction direction="left-to-right" evidence="10">
        <dbReference type="Rhea" id="RHEA:16126"/>
    </physiologicalReaction>
</comment>
<dbReference type="GO" id="GO:0004340">
    <property type="term" value="F:glucokinase activity"/>
    <property type="evidence" value="ECO:0007669"/>
    <property type="project" value="TreeGrafter"/>
</dbReference>
<comment type="similarity">
    <text evidence="3 11">Belongs to the hexokinase family.</text>
</comment>
<comment type="catalytic activity">
    <reaction evidence="9">
        <text>a D-hexose + ATP = a D-hexose 6-phosphate + ADP + H(+)</text>
        <dbReference type="Rhea" id="RHEA:22740"/>
        <dbReference type="ChEBI" id="CHEBI:4194"/>
        <dbReference type="ChEBI" id="CHEBI:15378"/>
        <dbReference type="ChEBI" id="CHEBI:30616"/>
        <dbReference type="ChEBI" id="CHEBI:229467"/>
        <dbReference type="ChEBI" id="CHEBI:456216"/>
        <dbReference type="EC" id="2.7.1.1"/>
    </reaction>
    <physiologicalReaction direction="left-to-right" evidence="9">
        <dbReference type="Rhea" id="RHEA:22741"/>
    </physiologicalReaction>
</comment>
<evidence type="ECO:0000256" key="7">
    <source>
        <dbReference type="ARBA" id="ARBA00022840"/>
    </source>
</evidence>
<dbReference type="EMBL" id="JADGJW010000636">
    <property type="protein sequence ID" value="KAJ3214272.1"/>
    <property type="molecule type" value="Genomic_DNA"/>
</dbReference>
<keyword evidence="12" id="KW-0812">Transmembrane</keyword>
<reference evidence="15" key="1">
    <citation type="submission" date="2020-05" db="EMBL/GenBank/DDBJ databases">
        <title>Phylogenomic resolution of chytrid fungi.</title>
        <authorList>
            <person name="Stajich J.E."/>
            <person name="Amses K."/>
            <person name="Simmons R."/>
            <person name="Seto K."/>
            <person name="Myers J."/>
            <person name="Bonds A."/>
            <person name="Quandt C.A."/>
            <person name="Barry K."/>
            <person name="Liu P."/>
            <person name="Grigoriev I."/>
            <person name="Longcore J.E."/>
            <person name="James T.Y."/>
        </authorList>
    </citation>
    <scope>NUCLEOTIDE SEQUENCE</scope>
    <source>
        <strain evidence="15">JEL0476</strain>
    </source>
</reference>
<evidence type="ECO:0000256" key="6">
    <source>
        <dbReference type="ARBA" id="ARBA00022777"/>
    </source>
</evidence>
<evidence type="ECO:0000256" key="4">
    <source>
        <dbReference type="ARBA" id="ARBA00022679"/>
    </source>
</evidence>
<feature type="domain" description="Hexokinase N-terminal" evidence="13">
    <location>
        <begin position="63"/>
        <end position="260"/>
    </location>
</feature>
<evidence type="ECO:0000256" key="1">
    <source>
        <dbReference type="ARBA" id="ARBA00004888"/>
    </source>
</evidence>
<evidence type="ECO:0000256" key="3">
    <source>
        <dbReference type="ARBA" id="ARBA00009225"/>
    </source>
</evidence>
<evidence type="ECO:0000256" key="2">
    <source>
        <dbReference type="ARBA" id="ARBA00005028"/>
    </source>
</evidence>
<proteinExistence type="inferred from homology"/>
<accession>A0AAD5XTZ0</accession>
<dbReference type="InterPro" id="IPR022672">
    <property type="entry name" value="Hexokinase_N"/>
</dbReference>
<dbReference type="InterPro" id="IPR001312">
    <property type="entry name" value="Hexokinase"/>
</dbReference>
<dbReference type="GO" id="GO:0006096">
    <property type="term" value="P:glycolytic process"/>
    <property type="evidence" value="ECO:0007669"/>
    <property type="project" value="UniProtKB-KW"/>
</dbReference>
<dbReference type="FunFam" id="3.30.420.40:FF:000034">
    <property type="entry name" value="Phosphotransferase"/>
    <property type="match status" value="1"/>
</dbReference>
<comment type="caution">
    <text evidence="15">The sequence shown here is derived from an EMBL/GenBank/DDBJ whole genome shotgun (WGS) entry which is preliminary data.</text>
</comment>
<dbReference type="PROSITE" id="PS00378">
    <property type="entry name" value="HEXOKINASE_1"/>
    <property type="match status" value="1"/>
</dbReference>